<dbReference type="SUPFAM" id="SSF53335">
    <property type="entry name" value="S-adenosyl-L-methionine-dependent methyltransferases"/>
    <property type="match status" value="1"/>
</dbReference>
<dbReference type="EMBL" id="CP098502">
    <property type="protein sequence ID" value="UTI62490.1"/>
    <property type="molecule type" value="Genomic_DNA"/>
</dbReference>
<dbReference type="GO" id="GO:0032259">
    <property type="term" value="P:methylation"/>
    <property type="evidence" value="ECO:0007669"/>
    <property type="project" value="UniProtKB-KW"/>
</dbReference>
<dbReference type="Pfam" id="PF13578">
    <property type="entry name" value="Methyltransf_24"/>
    <property type="match status" value="1"/>
</dbReference>
<dbReference type="Gene3D" id="3.40.50.150">
    <property type="entry name" value="Vaccinia Virus protein VP39"/>
    <property type="match status" value="1"/>
</dbReference>
<dbReference type="GO" id="GO:0008168">
    <property type="term" value="F:methyltransferase activity"/>
    <property type="evidence" value="ECO:0007669"/>
    <property type="project" value="UniProtKB-KW"/>
</dbReference>
<gene>
    <name evidence="1" type="ORF">NBH00_14075</name>
</gene>
<reference evidence="1 2" key="1">
    <citation type="submission" date="2022-06" db="EMBL/GenBank/DDBJ databases">
        <title>Paraconexibacter antarcticus.</title>
        <authorList>
            <person name="Kim C.S."/>
        </authorList>
    </citation>
    <scope>NUCLEOTIDE SEQUENCE [LARGE SCALE GENOMIC DNA]</scope>
    <source>
        <strain evidence="1 2">02-257</strain>
    </source>
</reference>
<keyword evidence="1" id="KW-0808">Transferase</keyword>
<name>A0ABY5DP27_9ACTN</name>
<protein>
    <submittedName>
        <fullName evidence="1">Class I SAM-dependent methyltransferase</fullName>
    </submittedName>
</protein>
<keyword evidence="1" id="KW-0489">Methyltransferase</keyword>
<accession>A0ABY5DP27</accession>
<sequence length="244" mass="26182">MTDLHATFTALDGVEGWLSPEQVSRLHACAAAVPAGGQIVEIGSFRGRSAITMARAAAPSVRITCIDPHVGSDRGPQEFEAQPELGSADNDAFVANLAAAGAPVGERVRHVRAFSDAALGDVDGPIDLLFVDGAHRYGPALDDLRRWGDRVPPGGTMLVHDSFASVGVTAALLRHIVLHPGWRYAGRDRSLARYVRVRNHPASVAAQFAQLPWFARNVVIKALILTRLAPLARPLGHRDATWPY</sequence>
<proteinExistence type="predicted"/>
<evidence type="ECO:0000313" key="1">
    <source>
        <dbReference type="EMBL" id="UTI62490.1"/>
    </source>
</evidence>
<dbReference type="RefSeq" id="WP_254569227.1">
    <property type="nucleotide sequence ID" value="NZ_CP098502.1"/>
</dbReference>
<dbReference type="InterPro" id="IPR029063">
    <property type="entry name" value="SAM-dependent_MTases_sf"/>
</dbReference>
<dbReference type="Proteomes" id="UP001056035">
    <property type="component" value="Chromosome"/>
</dbReference>
<keyword evidence="2" id="KW-1185">Reference proteome</keyword>
<evidence type="ECO:0000313" key="2">
    <source>
        <dbReference type="Proteomes" id="UP001056035"/>
    </source>
</evidence>
<organism evidence="1 2">
    <name type="scientific">Paraconexibacter antarcticus</name>
    <dbReference type="NCBI Taxonomy" id="2949664"/>
    <lineage>
        <taxon>Bacteria</taxon>
        <taxon>Bacillati</taxon>
        <taxon>Actinomycetota</taxon>
        <taxon>Thermoleophilia</taxon>
        <taxon>Solirubrobacterales</taxon>
        <taxon>Paraconexibacteraceae</taxon>
        <taxon>Paraconexibacter</taxon>
    </lineage>
</organism>